<dbReference type="EMBL" id="CP036525">
    <property type="protein sequence ID" value="QDT05007.1"/>
    <property type="molecule type" value="Genomic_DNA"/>
</dbReference>
<dbReference type="OrthoDB" id="292867at2"/>
<organism evidence="2 3">
    <name type="scientific">Rubripirellula lacrimiformis</name>
    <dbReference type="NCBI Taxonomy" id="1930273"/>
    <lineage>
        <taxon>Bacteria</taxon>
        <taxon>Pseudomonadati</taxon>
        <taxon>Planctomycetota</taxon>
        <taxon>Planctomycetia</taxon>
        <taxon>Pirellulales</taxon>
        <taxon>Pirellulaceae</taxon>
        <taxon>Rubripirellula</taxon>
    </lineage>
</organism>
<dbReference type="KEGG" id="rlc:K227x_34050"/>
<protein>
    <submittedName>
        <fullName evidence="2">FecR protein</fullName>
    </submittedName>
</protein>
<evidence type="ECO:0000313" key="2">
    <source>
        <dbReference type="EMBL" id="QDT05007.1"/>
    </source>
</evidence>
<dbReference type="Gene3D" id="2.60.120.1440">
    <property type="match status" value="1"/>
</dbReference>
<dbReference type="AlphaFoldDB" id="A0A517NCY8"/>
<evidence type="ECO:0000256" key="1">
    <source>
        <dbReference type="SAM" id="Phobius"/>
    </source>
</evidence>
<gene>
    <name evidence="2" type="ORF">K227x_34050</name>
</gene>
<dbReference type="PANTHER" id="PTHR30273:SF2">
    <property type="entry name" value="PROTEIN FECR"/>
    <property type="match status" value="1"/>
</dbReference>
<proteinExistence type="predicted"/>
<dbReference type="Proteomes" id="UP000318538">
    <property type="component" value="Chromosome"/>
</dbReference>
<keyword evidence="1" id="KW-0472">Membrane</keyword>
<reference evidence="2 3" key="1">
    <citation type="submission" date="2019-02" db="EMBL/GenBank/DDBJ databases">
        <title>Deep-cultivation of Planctomycetes and their phenomic and genomic characterization uncovers novel biology.</title>
        <authorList>
            <person name="Wiegand S."/>
            <person name="Jogler M."/>
            <person name="Boedeker C."/>
            <person name="Pinto D."/>
            <person name="Vollmers J."/>
            <person name="Rivas-Marin E."/>
            <person name="Kohn T."/>
            <person name="Peeters S.H."/>
            <person name="Heuer A."/>
            <person name="Rast P."/>
            <person name="Oberbeckmann S."/>
            <person name="Bunk B."/>
            <person name="Jeske O."/>
            <person name="Meyerdierks A."/>
            <person name="Storesund J.E."/>
            <person name="Kallscheuer N."/>
            <person name="Luecker S."/>
            <person name="Lage O.M."/>
            <person name="Pohl T."/>
            <person name="Merkel B.J."/>
            <person name="Hornburger P."/>
            <person name="Mueller R.-W."/>
            <person name="Bruemmer F."/>
            <person name="Labrenz M."/>
            <person name="Spormann A.M."/>
            <person name="Op den Camp H."/>
            <person name="Overmann J."/>
            <person name="Amann R."/>
            <person name="Jetten M.S.M."/>
            <person name="Mascher T."/>
            <person name="Medema M.H."/>
            <person name="Devos D.P."/>
            <person name="Kaster A.-K."/>
            <person name="Ovreas L."/>
            <person name="Rohde M."/>
            <person name="Galperin M.Y."/>
            <person name="Jogler C."/>
        </authorList>
    </citation>
    <scope>NUCLEOTIDE SEQUENCE [LARGE SCALE GENOMIC DNA]</scope>
    <source>
        <strain evidence="2 3">K22_7</strain>
    </source>
</reference>
<sequence length="452" mass="49870">MIGNEQLHRLVALYHLEQISDDEFALLESRLRDSEDAREFFHRSCRVDVQLRQMVDIGDAENESQMVGVANDAATSISRSLIVGLAASVVLLLSTLAWIRFSQPRSIATLVSAENAAWESSLPTTPGSQLTQGSLKLIAGIATIRFHSGAEVILEAPAELDVMSSMRGKLVHGAAVIDVPDSAIGFVIETPDGYAIDYGTRFAVQVDPTDHRSNFELIEGEIAVHHAGTGEEVRMTVPKKTVTVHRDSVNYLDEEQTPNLPHDVTNMVRIGTNGRSASVIRNNKRRKYLDPEVLAVKKTENGKWDHRSFFEFDLSKIDVSRISAAWIRLNLVPSKRGFVSRLPEVNRFGIYGLTNLDRADWSLDSTWEAAPGPEDGILLGTFEVPRSQQRGTFGIANRAIVEFLQKFPGQSVTLILVRETTQVEGDVPGLTHMFASDAHPEAVGPLLELTIQ</sequence>
<evidence type="ECO:0000313" key="3">
    <source>
        <dbReference type="Proteomes" id="UP000318538"/>
    </source>
</evidence>
<keyword evidence="1" id="KW-0812">Transmembrane</keyword>
<dbReference type="InterPro" id="IPR012373">
    <property type="entry name" value="Ferrdict_sens_TM"/>
</dbReference>
<feature type="transmembrane region" description="Helical" evidence="1">
    <location>
        <begin position="81"/>
        <end position="101"/>
    </location>
</feature>
<name>A0A517NCY8_9BACT</name>
<dbReference type="PANTHER" id="PTHR30273">
    <property type="entry name" value="PERIPLASMIC SIGNAL SENSOR AND SIGMA FACTOR ACTIVATOR FECR-RELATED"/>
    <property type="match status" value="1"/>
</dbReference>
<keyword evidence="1" id="KW-1133">Transmembrane helix</keyword>
<dbReference type="GO" id="GO:0016989">
    <property type="term" value="F:sigma factor antagonist activity"/>
    <property type="evidence" value="ECO:0007669"/>
    <property type="project" value="TreeGrafter"/>
</dbReference>
<dbReference type="RefSeq" id="WP_145170886.1">
    <property type="nucleotide sequence ID" value="NZ_CP036525.1"/>
</dbReference>
<keyword evidence="3" id="KW-1185">Reference proteome</keyword>
<accession>A0A517NCY8</accession>